<organism evidence="1 2">
    <name type="scientific">Flavobacterium frigoris (strain PS1)</name>
    <dbReference type="NCBI Taxonomy" id="1086011"/>
    <lineage>
        <taxon>Bacteria</taxon>
        <taxon>Pseudomonadati</taxon>
        <taxon>Bacteroidota</taxon>
        <taxon>Flavobacteriia</taxon>
        <taxon>Flavobacteriales</taxon>
        <taxon>Flavobacteriaceae</taxon>
        <taxon>Flavobacterium</taxon>
    </lineage>
</organism>
<dbReference type="OrthoDB" id="5379939at2"/>
<keyword evidence="2" id="KW-1185">Reference proteome</keyword>
<proteinExistence type="predicted"/>
<comment type="caution">
    <text evidence="1">The sequence shown here is derived from an EMBL/GenBank/DDBJ whole genome shotgun (WGS) entry which is preliminary data.</text>
</comment>
<gene>
    <name evidence="1" type="ORF">HJ01_03184</name>
</gene>
<name>H7FVI6_FLAFP</name>
<dbReference type="STRING" id="1086011.HJ01_03184"/>
<accession>H7FVI6</accession>
<dbReference type="RefSeq" id="WP_007139361.1">
    <property type="nucleotide sequence ID" value="NZ_AHKF01000024.1"/>
</dbReference>
<dbReference type="EMBL" id="AHKF01000024">
    <property type="protein sequence ID" value="EIA07519.1"/>
    <property type="molecule type" value="Genomic_DNA"/>
</dbReference>
<evidence type="ECO:0000313" key="2">
    <source>
        <dbReference type="Proteomes" id="UP000005566"/>
    </source>
</evidence>
<sequence length="122" mass="14048">MSLKLDLLLTRDSVNISDDINAPNEKRISISENATLEELTKTIIINKYLPSIQNGKASWVLNFGNKPIAIIAEEWKEAKFLVNKDKFIYEFTKPEPKVGFYLNYLAQKDPTEIFDTLIKKLK</sequence>
<protein>
    <submittedName>
        <fullName evidence="1">Uncharacterized protein</fullName>
    </submittedName>
</protein>
<dbReference type="eggNOG" id="ENOG502ZHJJ">
    <property type="taxonomic scope" value="Bacteria"/>
</dbReference>
<dbReference type="AlphaFoldDB" id="H7FVI6"/>
<dbReference type="PATRIC" id="fig|1086011.3.peg.3119"/>
<evidence type="ECO:0000313" key="1">
    <source>
        <dbReference type="EMBL" id="EIA07519.1"/>
    </source>
</evidence>
<dbReference type="Proteomes" id="UP000005566">
    <property type="component" value="Unassembled WGS sequence"/>
</dbReference>
<reference evidence="1 2" key="1">
    <citation type="journal article" date="2014" name="Acta Crystallogr. D">
        <title>Structure-based characterization and antifreeze properties of a hyperactive ice-binding protein from the Antarctic bacterium Flavobacterium frigoris PS1.</title>
        <authorList>
            <person name="Do H."/>
            <person name="Kim S.J."/>
            <person name="Kim H.J."/>
            <person name="Lee J.H."/>
        </authorList>
    </citation>
    <scope>NUCLEOTIDE SEQUENCE [LARGE SCALE GENOMIC DNA]</scope>
    <source>
        <strain evidence="1 2">PS1</strain>
    </source>
</reference>